<dbReference type="Proteomes" id="UP000823399">
    <property type="component" value="Unassembled WGS sequence"/>
</dbReference>
<protein>
    <recommendedName>
        <fullName evidence="1">Fungal-type protein kinase domain-containing protein</fullName>
    </recommendedName>
</protein>
<dbReference type="Pfam" id="PF17667">
    <property type="entry name" value="Pkinase_fungal"/>
    <property type="match status" value="1"/>
</dbReference>
<evidence type="ECO:0000313" key="2">
    <source>
        <dbReference type="EMBL" id="KAG2094411.1"/>
    </source>
</evidence>
<proteinExistence type="predicted"/>
<accession>A0A9P7JP39</accession>
<dbReference type="PANTHER" id="PTHR38248">
    <property type="entry name" value="FUNK1 6"/>
    <property type="match status" value="1"/>
</dbReference>
<dbReference type="RefSeq" id="XP_041287531.1">
    <property type="nucleotide sequence ID" value="XM_041431824.1"/>
</dbReference>
<dbReference type="AlphaFoldDB" id="A0A9P7JP39"/>
<dbReference type="InterPro" id="IPR040976">
    <property type="entry name" value="Pkinase_fungal"/>
</dbReference>
<evidence type="ECO:0000313" key="3">
    <source>
        <dbReference type="Proteomes" id="UP000823399"/>
    </source>
</evidence>
<reference evidence="2" key="1">
    <citation type="journal article" date="2020" name="New Phytol.">
        <title>Comparative genomics reveals dynamic genome evolution in host specialist ectomycorrhizal fungi.</title>
        <authorList>
            <person name="Lofgren L.A."/>
            <person name="Nguyen N.H."/>
            <person name="Vilgalys R."/>
            <person name="Ruytinx J."/>
            <person name="Liao H.L."/>
            <person name="Branco S."/>
            <person name="Kuo A."/>
            <person name="LaButti K."/>
            <person name="Lipzen A."/>
            <person name="Andreopoulos W."/>
            <person name="Pangilinan J."/>
            <person name="Riley R."/>
            <person name="Hundley H."/>
            <person name="Na H."/>
            <person name="Barry K."/>
            <person name="Grigoriev I.V."/>
            <person name="Stajich J.E."/>
            <person name="Kennedy P.G."/>
        </authorList>
    </citation>
    <scope>NUCLEOTIDE SEQUENCE</scope>
    <source>
        <strain evidence="2">FC423</strain>
    </source>
</reference>
<sequence length="222" mass="25212">MSVTKEYRELRVHMYNHSGAVVMPPINIDTHPNDFLHIFSCLVFGKLECLGYDPSILNIPDDPLRLPLPAPIGRILVNDHTYDILEVIFSSQGLVGRGTVCYLARRGDEEYIIKDHWVLGSKVDTLNEVKMLQAMKDVRGVPQLIDHWLVEIKPGKVDQMGLYCYKLLNSLQGAVCTHVRLVLKPCARPLYMFRTKAELLGTIRDIISSKYIFNTPPSSTFN</sequence>
<feature type="domain" description="Fungal-type protein kinase" evidence="1">
    <location>
        <begin position="8"/>
        <end position="158"/>
    </location>
</feature>
<organism evidence="2 3">
    <name type="scientific">Suillus discolor</name>
    <dbReference type="NCBI Taxonomy" id="1912936"/>
    <lineage>
        <taxon>Eukaryota</taxon>
        <taxon>Fungi</taxon>
        <taxon>Dikarya</taxon>
        <taxon>Basidiomycota</taxon>
        <taxon>Agaricomycotina</taxon>
        <taxon>Agaricomycetes</taxon>
        <taxon>Agaricomycetidae</taxon>
        <taxon>Boletales</taxon>
        <taxon>Suillineae</taxon>
        <taxon>Suillaceae</taxon>
        <taxon>Suillus</taxon>
    </lineage>
</organism>
<comment type="caution">
    <text evidence="2">The sequence shown here is derived from an EMBL/GenBank/DDBJ whole genome shotgun (WGS) entry which is preliminary data.</text>
</comment>
<gene>
    <name evidence="2" type="ORF">F5147DRAFT_584999</name>
</gene>
<dbReference type="OrthoDB" id="5584477at2759"/>
<dbReference type="PANTHER" id="PTHR38248:SF2">
    <property type="entry name" value="FUNK1 11"/>
    <property type="match status" value="1"/>
</dbReference>
<name>A0A9P7JP39_9AGAM</name>
<evidence type="ECO:0000259" key="1">
    <source>
        <dbReference type="Pfam" id="PF17667"/>
    </source>
</evidence>
<dbReference type="GeneID" id="64694083"/>
<dbReference type="EMBL" id="JABBWM010000079">
    <property type="protein sequence ID" value="KAG2094411.1"/>
    <property type="molecule type" value="Genomic_DNA"/>
</dbReference>
<keyword evidence="3" id="KW-1185">Reference proteome</keyword>